<accession>A0ABM0JRM5</accession>
<feature type="repeat" description="ANK" evidence="3">
    <location>
        <begin position="205"/>
        <end position="237"/>
    </location>
</feature>
<dbReference type="Pfam" id="PF00023">
    <property type="entry name" value="Ank"/>
    <property type="match status" value="2"/>
</dbReference>
<evidence type="ECO:0000256" key="3">
    <source>
        <dbReference type="PROSITE-ProRule" id="PRU00023"/>
    </source>
</evidence>
<dbReference type="SUPFAM" id="SSF48403">
    <property type="entry name" value="Ankyrin repeat"/>
    <property type="match status" value="2"/>
</dbReference>
<dbReference type="PROSITE" id="PS50297">
    <property type="entry name" value="ANK_REP_REGION"/>
    <property type="match status" value="3"/>
</dbReference>
<dbReference type="PANTHER" id="PTHR24161">
    <property type="entry name" value="ANK_REP_REGION DOMAIN-CONTAINING PROTEIN-RELATED"/>
    <property type="match status" value="1"/>
</dbReference>
<keyword evidence="2 3" id="KW-0040">ANK repeat</keyword>
<protein>
    <submittedName>
        <fullName evidence="5">Ankyrin repeat domain-containing protein 17</fullName>
    </submittedName>
</protein>
<keyword evidence="4" id="KW-1185">Reference proteome</keyword>
<gene>
    <name evidence="5" type="primary">LOC101863189</name>
</gene>
<proteinExistence type="predicted"/>
<reference evidence="5" key="1">
    <citation type="submission" date="2025-08" db="UniProtKB">
        <authorList>
            <consortium name="RefSeq"/>
        </authorList>
    </citation>
    <scope>IDENTIFICATION</scope>
</reference>
<dbReference type="PROSITE" id="PS50088">
    <property type="entry name" value="ANK_REPEAT"/>
    <property type="match status" value="6"/>
</dbReference>
<feature type="repeat" description="ANK" evidence="3">
    <location>
        <begin position="139"/>
        <end position="171"/>
    </location>
</feature>
<dbReference type="SMART" id="SM00248">
    <property type="entry name" value="ANK"/>
    <property type="match status" value="11"/>
</dbReference>
<dbReference type="PANTHER" id="PTHR24161:SF85">
    <property type="entry name" value="PALMITOYLTRANSFERASE HIP14"/>
    <property type="match status" value="1"/>
</dbReference>
<dbReference type="InterPro" id="IPR002110">
    <property type="entry name" value="Ankyrin_rpt"/>
</dbReference>
<dbReference type="Gene3D" id="1.25.40.20">
    <property type="entry name" value="Ankyrin repeat-containing domain"/>
    <property type="match status" value="3"/>
</dbReference>
<feature type="repeat" description="ANK" evidence="3">
    <location>
        <begin position="72"/>
        <end position="104"/>
    </location>
</feature>
<dbReference type="PRINTS" id="PR01415">
    <property type="entry name" value="ANKYRIN"/>
</dbReference>
<organism evidence="4 5">
    <name type="scientific">Aplysia californica</name>
    <name type="common">California sea hare</name>
    <dbReference type="NCBI Taxonomy" id="6500"/>
    <lineage>
        <taxon>Eukaryota</taxon>
        <taxon>Metazoa</taxon>
        <taxon>Spiralia</taxon>
        <taxon>Lophotrochozoa</taxon>
        <taxon>Mollusca</taxon>
        <taxon>Gastropoda</taxon>
        <taxon>Heterobranchia</taxon>
        <taxon>Euthyneura</taxon>
        <taxon>Tectipleura</taxon>
        <taxon>Aplysiida</taxon>
        <taxon>Aplysioidea</taxon>
        <taxon>Aplysiidae</taxon>
        <taxon>Aplysia</taxon>
    </lineage>
</organism>
<sequence length="563" mass="61066">MDETPWKRTHHLTDMSKAVSSQLVDVTNETDKNSVHGKRGRNRLAVVTAQGKVNAVKELLLKGAQVDLADSGGNTPLMQAARAGNKELALLLLLHGADVTHRNKKGSTALIEACTNRQGVGLIHPLIYQGACVDEANSDGMTPLMVASQHSLLDIVKVLLDDGAQVSKVDKSCNTALMYACQQENATVVKTLIAAGANVRAHNIKQEVALMVAARRGNAQVVRTLIQHGAKPEAKNRRGENALLLACVHGQTEVVEILASRSRDCPGTSDALLYATKKDLVEAIESLCAAGVDVNHVAEYGARVTPLIIACQWAAPETLTTLIKCGADVNLVNRSRSGLRTGATALLSLLSTSCPVPEREAKVKILLQHGADPNLGSTESPLERAASRRFNFKDVIPHLFKAGACTGRSVHLAIRYGHLDSVQTLITNGAMPMSKDMSHSRGHTYTPFSFSIHRGLLEVARFFLSINFLLPCDLKLNQNNMPTLTFMTEDQTNTVSSFVEDLCSQPWSLERLSFGVVSSVLGFGKDRASKVNFLGLPTEYKDKLMFRHRTAHIPVDKWGLIEV</sequence>
<dbReference type="Pfam" id="PF12796">
    <property type="entry name" value="Ank_2"/>
    <property type="match status" value="2"/>
</dbReference>
<evidence type="ECO:0000256" key="1">
    <source>
        <dbReference type="ARBA" id="ARBA00022737"/>
    </source>
</evidence>
<dbReference type="GeneID" id="101863189"/>
<name>A0ABM0JRM5_APLCA</name>
<evidence type="ECO:0000313" key="4">
    <source>
        <dbReference type="Proteomes" id="UP000694888"/>
    </source>
</evidence>
<feature type="repeat" description="ANK" evidence="3">
    <location>
        <begin position="302"/>
        <end position="334"/>
    </location>
</feature>
<keyword evidence="1" id="KW-0677">Repeat</keyword>
<dbReference type="RefSeq" id="XP_005099953.1">
    <property type="nucleotide sequence ID" value="XM_005099896.3"/>
</dbReference>
<dbReference type="InterPro" id="IPR036770">
    <property type="entry name" value="Ankyrin_rpt-contain_sf"/>
</dbReference>
<dbReference type="Proteomes" id="UP000694888">
    <property type="component" value="Unplaced"/>
</dbReference>
<feature type="repeat" description="ANK" evidence="3">
    <location>
        <begin position="172"/>
        <end position="204"/>
    </location>
</feature>
<feature type="repeat" description="ANK" evidence="3">
    <location>
        <begin position="39"/>
        <end position="71"/>
    </location>
</feature>
<evidence type="ECO:0000256" key="2">
    <source>
        <dbReference type="ARBA" id="ARBA00023043"/>
    </source>
</evidence>
<evidence type="ECO:0000313" key="5">
    <source>
        <dbReference type="RefSeq" id="XP_005099953.1"/>
    </source>
</evidence>